<keyword evidence="1" id="KW-0175">Coiled coil</keyword>
<evidence type="ECO:0000313" key="2">
    <source>
        <dbReference type="EMBL" id="KAK8888865.1"/>
    </source>
</evidence>
<feature type="coiled-coil region" evidence="1">
    <location>
        <begin position="88"/>
        <end position="160"/>
    </location>
</feature>
<feature type="coiled-coil region" evidence="1">
    <location>
        <begin position="186"/>
        <end position="220"/>
    </location>
</feature>
<protein>
    <submittedName>
        <fullName evidence="2">Uncharacterized protein</fullName>
    </submittedName>
</protein>
<sequence>MLSRATGYKASFHDKPNPKDKISPIELELWLERNLRERARNAKRGSDERIKVFAEMLEKIAASDQVFGCFIDRALIDIFAEREVAPPEVQALQRLIVQEKKLEELKAETQKAEEENENLRQQLKEVQHHIKRRQKEMNELESVMRQRSDLFEKQRQLNDELNDLFKLFNEPIVVKEEKKETEAPQIISLRLHNQSLREKVKAMQKNIQIAEEEIDTIKTLR</sequence>
<dbReference type="EMBL" id="JAPFFF010000005">
    <property type="protein sequence ID" value="KAK8888865.1"/>
    <property type="molecule type" value="Genomic_DNA"/>
</dbReference>
<gene>
    <name evidence="2" type="ORF">M9Y10_033605</name>
</gene>
<dbReference type="Proteomes" id="UP001470230">
    <property type="component" value="Unassembled WGS sequence"/>
</dbReference>
<evidence type="ECO:0000256" key="1">
    <source>
        <dbReference type="SAM" id="Coils"/>
    </source>
</evidence>
<comment type="caution">
    <text evidence="2">The sequence shown here is derived from an EMBL/GenBank/DDBJ whole genome shotgun (WGS) entry which is preliminary data.</text>
</comment>
<keyword evidence="3" id="KW-1185">Reference proteome</keyword>
<evidence type="ECO:0000313" key="3">
    <source>
        <dbReference type="Proteomes" id="UP001470230"/>
    </source>
</evidence>
<accession>A0ABR2KCL6</accession>
<name>A0ABR2KCL6_9EUKA</name>
<organism evidence="2 3">
    <name type="scientific">Tritrichomonas musculus</name>
    <dbReference type="NCBI Taxonomy" id="1915356"/>
    <lineage>
        <taxon>Eukaryota</taxon>
        <taxon>Metamonada</taxon>
        <taxon>Parabasalia</taxon>
        <taxon>Tritrichomonadida</taxon>
        <taxon>Tritrichomonadidae</taxon>
        <taxon>Tritrichomonas</taxon>
    </lineage>
</organism>
<proteinExistence type="predicted"/>
<reference evidence="2 3" key="1">
    <citation type="submission" date="2024-04" db="EMBL/GenBank/DDBJ databases">
        <title>Tritrichomonas musculus Genome.</title>
        <authorList>
            <person name="Alves-Ferreira E."/>
            <person name="Grigg M."/>
            <person name="Lorenzi H."/>
            <person name="Galac M."/>
        </authorList>
    </citation>
    <scope>NUCLEOTIDE SEQUENCE [LARGE SCALE GENOMIC DNA]</scope>
    <source>
        <strain evidence="2 3">EAF2021</strain>
    </source>
</reference>